<dbReference type="PIRSF" id="PIRSF500217">
    <property type="entry name" value="AlgI"/>
    <property type="match status" value="1"/>
</dbReference>
<feature type="transmembrane region" description="Helical" evidence="14">
    <location>
        <begin position="149"/>
        <end position="169"/>
    </location>
</feature>
<feature type="transmembrane region" description="Helical" evidence="14">
    <location>
        <begin position="212"/>
        <end position="236"/>
    </location>
</feature>
<dbReference type="PIRSF" id="PIRSF016636">
    <property type="entry name" value="AlgI_DltB"/>
    <property type="match status" value="1"/>
</dbReference>
<keyword evidence="7 14" id="KW-0812">Transmembrane</keyword>
<dbReference type="PANTHER" id="PTHR13285">
    <property type="entry name" value="ACYLTRANSFERASE"/>
    <property type="match status" value="1"/>
</dbReference>
<evidence type="ECO:0000256" key="4">
    <source>
        <dbReference type="ARBA" id="ARBA00016084"/>
    </source>
</evidence>
<evidence type="ECO:0000256" key="10">
    <source>
        <dbReference type="ARBA" id="ARBA00023136"/>
    </source>
</evidence>
<dbReference type="InterPro" id="IPR051085">
    <property type="entry name" value="MB_O-acyltransferase"/>
</dbReference>
<dbReference type="Pfam" id="PF03062">
    <property type="entry name" value="MBOAT"/>
    <property type="match status" value="1"/>
</dbReference>
<feature type="transmembrane region" description="Helical" evidence="14">
    <location>
        <begin position="48"/>
        <end position="65"/>
    </location>
</feature>
<evidence type="ECO:0000313" key="16">
    <source>
        <dbReference type="Proteomes" id="UP000307378"/>
    </source>
</evidence>
<comment type="pathway">
    <text evidence="2">Glycan biosynthesis; alginate biosynthesis.</text>
</comment>
<proteinExistence type="inferred from homology"/>
<comment type="subcellular location">
    <subcellularLocation>
        <location evidence="1">Cell membrane</location>
        <topology evidence="1">Multi-pass membrane protein</topology>
    </subcellularLocation>
</comment>
<dbReference type="RefSeq" id="WP_136537907.1">
    <property type="nucleotide sequence ID" value="NZ_STGU01000001.1"/>
</dbReference>
<keyword evidence="10 13" id="KW-0472">Membrane</keyword>
<dbReference type="Proteomes" id="UP000307378">
    <property type="component" value="Unassembled WGS sequence"/>
</dbReference>
<evidence type="ECO:0000256" key="12">
    <source>
        <dbReference type="ARBA" id="ARBA00031030"/>
    </source>
</evidence>
<keyword evidence="9 14" id="KW-1133">Transmembrane helix</keyword>
<evidence type="ECO:0000256" key="5">
    <source>
        <dbReference type="ARBA" id="ARBA00022475"/>
    </source>
</evidence>
<evidence type="ECO:0000256" key="14">
    <source>
        <dbReference type="SAM" id="Phobius"/>
    </source>
</evidence>
<dbReference type="PANTHER" id="PTHR13285:SF23">
    <property type="entry name" value="TEICHOIC ACID D-ALANYLTRANSFERASE"/>
    <property type="match status" value="1"/>
</dbReference>
<evidence type="ECO:0000256" key="13">
    <source>
        <dbReference type="PIRNR" id="PIRNR016636"/>
    </source>
</evidence>
<feature type="transmembrane region" description="Helical" evidence="14">
    <location>
        <begin position="310"/>
        <end position="333"/>
    </location>
</feature>
<keyword evidence="11 13" id="KW-0012">Acyltransferase</keyword>
<feature type="transmembrane region" description="Helical" evidence="14">
    <location>
        <begin position="77"/>
        <end position="99"/>
    </location>
</feature>
<evidence type="ECO:0000256" key="9">
    <source>
        <dbReference type="ARBA" id="ARBA00022989"/>
    </source>
</evidence>
<feature type="transmembrane region" description="Helical" evidence="14">
    <location>
        <begin position="406"/>
        <end position="423"/>
    </location>
</feature>
<dbReference type="InterPro" id="IPR024194">
    <property type="entry name" value="Ac/AlaTfrase_AlgI/DltB"/>
</dbReference>
<name>A0A4S8Q444_9HYPH</name>
<evidence type="ECO:0000313" key="15">
    <source>
        <dbReference type="EMBL" id="THV38908.1"/>
    </source>
</evidence>
<dbReference type="AlphaFoldDB" id="A0A4S8Q444"/>
<keyword evidence="6 13" id="KW-0808">Transferase</keyword>
<reference evidence="15 16" key="1">
    <citation type="submission" date="2019-04" db="EMBL/GenBank/DDBJ databases">
        <title>genome sequence of strain W3.</title>
        <authorList>
            <person name="Gao J."/>
            <person name="Sun J."/>
        </authorList>
    </citation>
    <scope>NUCLEOTIDE SEQUENCE [LARGE SCALE GENOMIC DNA]</scope>
    <source>
        <strain evidence="15 16">W3</strain>
    </source>
</reference>
<evidence type="ECO:0000256" key="7">
    <source>
        <dbReference type="ARBA" id="ARBA00022692"/>
    </source>
</evidence>
<evidence type="ECO:0000256" key="8">
    <source>
        <dbReference type="ARBA" id="ARBA00022841"/>
    </source>
</evidence>
<comment type="caution">
    <text evidence="15">The sequence shown here is derived from an EMBL/GenBank/DDBJ whole genome shotgun (WGS) entry which is preliminary data.</text>
</comment>
<feature type="transmembrane region" description="Helical" evidence="14">
    <location>
        <begin position="119"/>
        <end position="137"/>
    </location>
</feature>
<keyword evidence="5 13" id="KW-1003">Cell membrane</keyword>
<comment type="similarity">
    <text evidence="3 13">Belongs to the membrane-bound acyltransferase family.</text>
</comment>
<gene>
    <name evidence="15" type="ORF">FAA86_00620</name>
</gene>
<dbReference type="GO" id="GO:0016746">
    <property type="term" value="F:acyltransferase activity"/>
    <property type="evidence" value="ECO:0007669"/>
    <property type="project" value="UniProtKB-KW"/>
</dbReference>
<feature type="transmembrane region" description="Helical" evidence="14">
    <location>
        <begin position="181"/>
        <end position="200"/>
    </location>
</feature>
<evidence type="ECO:0000256" key="6">
    <source>
        <dbReference type="ARBA" id="ARBA00022679"/>
    </source>
</evidence>
<organism evidence="15 16">
    <name type="scientific">Rhizobium rosettiformans W3</name>
    <dbReference type="NCBI Taxonomy" id="538378"/>
    <lineage>
        <taxon>Bacteria</taxon>
        <taxon>Pseudomonadati</taxon>
        <taxon>Pseudomonadota</taxon>
        <taxon>Alphaproteobacteria</taxon>
        <taxon>Hyphomicrobiales</taxon>
        <taxon>Rhizobiaceae</taxon>
        <taxon>Rhizobium/Agrobacterium group</taxon>
        <taxon>Rhizobium</taxon>
    </lineage>
</organism>
<dbReference type="EMBL" id="STGU01000001">
    <property type="protein sequence ID" value="THV38908.1"/>
    <property type="molecule type" value="Genomic_DNA"/>
</dbReference>
<protein>
    <recommendedName>
        <fullName evidence="4">Probable alginate O-acetylase AlgI</fullName>
    </recommendedName>
    <alternativeName>
        <fullName evidence="12">Alginate biosynthesis protein AlgI</fullName>
    </alternativeName>
</protein>
<dbReference type="GO" id="GO:0005886">
    <property type="term" value="C:plasma membrane"/>
    <property type="evidence" value="ECO:0007669"/>
    <property type="project" value="UniProtKB-SubCell"/>
</dbReference>
<evidence type="ECO:0000256" key="11">
    <source>
        <dbReference type="ARBA" id="ARBA00023315"/>
    </source>
</evidence>
<feature type="transmembrane region" description="Helical" evidence="14">
    <location>
        <begin position="353"/>
        <end position="371"/>
    </location>
</feature>
<keyword evidence="8" id="KW-0016">Alginate biosynthesis</keyword>
<evidence type="ECO:0000256" key="3">
    <source>
        <dbReference type="ARBA" id="ARBA00010323"/>
    </source>
</evidence>
<dbReference type="InterPro" id="IPR028362">
    <property type="entry name" value="AlgI"/>
</dbReference>
<evidence type="ECO:0000256" key="2">
    <source>
        <dbReference type="ARBA" id="ARBA00005182"/>
    </source>
</evidence>
<dbReference type="GO" id="GO:0042121">
    <property type="term" value="P:alginic acid biosynthetic process"/>
    <property type="evidence" value="ECO:0007669"/>
    <property type="project" value="UniProtKB-KW"/>
</dbReference>
<evidence type="ECO:0000256" key="1">
    <source>
        <dbReference type="ARBA" id="ARBA00004651"/>
    </source>
</evidence>
<dbReference type="InterPro" id="IPR004299">
    <property type="entry name" value="MBOAT_fam"/>
</dbReference>
<accession>A0A4S8Q444</accession>
<sequence length="482" mass="53566">MVFSSETFLFLFLPLFLAAYYLTPDRLKSWTILIGSYIFYCWWRPDFLILFVGVTAWAYGCGLLIERWEGQARAKIPLILGVVGCLSVLGVFKYLNFFIDSFAALLGTTPDELGVHWRLILPIGISFYIFQAVGYVIDVYRKDTPATRNFVDFAAFIALFPQLIAGPILRFKDLADQFHERTHSLALFSTGLGIFTIGLAKKVLLADSIAPVADAAFASGHVTFVEGWLGAAAYTLQLYFDFSGYSDMAIGLGLMMGFKFIRNFDTPYVSASITEFWQRWHISLSTWLRDYLYIPLGGNRKGPLRTYLNLFLVMLLGGLWHGAAWTFVLWGAWHGSWLAIERYTGYARAGFSKALTVPATLLLVVIGWVMFRATSVAEAFSVYAGMLGLNGTAPSLEFLASVNQEHLVFILLAIVAVVMEPRFKHLTDPDRVPLAGQPQVGPDGAIVAAPSIAYPLAMTALLAVTIARLAEQSASPFLYFQF</sequence>